<gene>
    <name evidence="2" type="ORF">TvY486_0014670</name>
</gene>
<organism evidence="2 3">
    <name type="scientific">Trypanosoma vivax (strain Y486)</name>
    <dbReference type="NCBI Taxonomy" id="1055687"/>
    <lineage>
        <taxon>Eukaryota</taxon>
        <taxon>Discoba</taxon>
        <taxon>Euglenozoa</taxon>
        <taxon>Kinetoplastea</taxon>
        <taxon>Metakinetoplastina</taxon>
        <taxon>Trypanosomatida</taxon>
        <taxon>Trypanosomatidae</taxon>
        <taxon>Trypanosoma</taxon>
        <taxon>Duttonella</taxon>
    </lineage>
</organism>
<evidence type="ECO:0000259" key="1">
    <source>
        <dbReference type="Pfam" id="PF21038"/>
    </source>
</evidence>
<dbReference type="PANTHER" id="PTHR13371">
    <property type="entry name" value="GLYCINE-, GLUTAMATE-, THIENYLCYCLOHEXYLPIPERIDINE-BINDING PROTEIN"/>
    <property type="match status" value="1"/>
</dbReference>
<feature type="non-terminal residue" evidence="2">
    <location>
        <position position="1"/>
    </location>
</feature>
<feature type="domain" description="Centrosomal protein CEP104 N-terminal" evidence="1">
    <location>
        <begin position="7"/>
        <end position="107"/>
    </location>
</feature>
<protein>
    <recommendedName>
        <fullName evidence="1">Centrosomal protein CEP104 N-terminal domain-containing protein</fullName>
    </recommendedName>
</protein>
<dbReference type="AlphaFoldDB" id="F9WMK4"/>
<reference evidence="2 3" key="1">
    <citation type="journal article" date="2012" name="Proc. Natl. Acad. Sci. U.S.A.">
        <title>Antigenic diversity is generated by distinct evolutionary mechanisms in African trypanosome species.</title>
        <authorList>
            <person name="Jackson A.P."/>
            <person name="Berry A."/>
            <person name="Aslett M."/>
            <person name="Allison H.C."/>
            <person name="Burton P."/>
            <person name="Vavrova-Anderson J."/>
            <person name="Brown R."/>
            <person name="Browne H."/>
            <person name="Corton N."/>
            <person name="Hauser H."/>
            <person name="Gamble J."/>
            <person name="Gilderthorp R."/>
            <person name="Marcello L."/>
            <person name="McQuillan J."/>
            <person name="Otto T.D."/>
            <person name="Quail M.A."/>
            <person name="Sanders M.J."/>
            <person name="van Tonder A."/>
            <person name="Ginger M.L."/>
            <person name="Field M.C."/>
            <person name="Barry J.D."/>
            <person name="Hertz-Fowler C."/>
            <person name="Berriman M."/>
        </authorList>
    </citation>
    <scope>NUCLEOTIDE SEQUENCE</scope>
    <source>
        <strain evidence="2 3">Y486</strain>
    </source>
</reference>
<name>F9WMK4_TRYVY</name>
<dbReference type="GO" id="GO:0005929">
    <property type="term" value="C:cilium"/>
    <property type="evidence" value="ECO:0007669"/>
    <property type="project" value="TreeGrafter"/>
</dbReference>
<proteinExistence type="predicted"/>
<dbReference type="InterPro" id="IPR048739">
    <property type="entry name" value="CEP104_N"/>
</dbReference>
<dbReference type="Proteomes" id="UP000009027">
    <property type="component" value="Unassembled WGS sequence"/>
</dbReference>
<evidence type="ECO:0000313" key="2">
    <source>
        <dbReference type="EMBL" id="CCD18761.1"/>
    </source>
</evidence>
<accession>F9WMK4</accession>
<sequence>GFGEGGLSYIRVLCHESKIPSRIEVLVAGVGEGSSKSNTIDSYAACSFQRLGYVHFSPGNVGTTARELKTINIHRRCAYVKFLISGPHSSTYNVFNQVGIVALTAHGKPLRSLHCDTKNFCAVGETVEVSLNEMHPPSVGDRMPTTFKDANDREIDTMTFQRISEVSRMKERAVATEDYDLACALKACLISLEEVGREIYRLEKQKLKAVHEEDYALAKKLKS</sequence>
<keyword evidence="3" id="KW-1185">Reference proteome</keyword>
<evidence type="ECO:0000313" key="3">
    <source>
        <dbReference type="Proteomes" id="UP000009027"/>
    </source>
</evidence>
<dbReference type="PANTHER" id="PTHR13371:SF0">
    <property type="entry name" value="CENTROSOMAL PROTEIN OF 104 KDA"/>
    <property type="match status" value="1"/>
</dbReference>
<dbReference type="EMBL" id="CAEX01001781">
    <property type="protein sequence ID" value="CCD18761.1"/>
    <property type="molecule type" value="Genomic_DNA"/>
</dbReference>
<dbReference type="Pfam" id="PF21038">
    <property type="entry name" value="CEP104_N"/>
    <property type="match status" value="1"/>
</dbReference>
<dbReference type="InterPro" id="IPR052607">
    <property type="entry name" value="CEP104-like"/>
</dbReference>
<feature type="non-terminal residue" evidence="2">
    <location>
        <position position="223"/>
    </location>
</feature>
<dbReference type="VEuPathDB" id="TriTrypDB:TvY486_0014670"/>